<dbReference type="Gene3D" id="3.30.530.20">
    <property type="match status" value="1"/>
</dbReference>
<dbReference type="InterPro" id="IPR019639">
    <property type="entry name" value="DUF2505"/>
</dbReference>
<evidence type="ECO:0000313" key="3">
    <source>
        <dbReference type="Proteomes" id="UP000037179"/>
    </source>
</evidence>
<evidence type="ECO:0000313" key="1">
    <source>
        <dbReference type="EMBL" id="APA94159.1"/>
    </source>
</evidence>
<dbReference type="OrthoDB" id="5178774at2"/>
<dbReference type="SUPFAM" id="SSF55961">
    <property type="entry name" value="Bet v1-like"/>
    <property type="match status" value="1"/>
</dbReference>
<proteinExistence type="predicted"/>
<dbReference type="KEGG" id="nsr:NS506_00072"/>
<keyword evidence="3" id="KW-1185">Reference proteome</keyword>
<sequence>MSRKFSFTVQYSVPVEDLHRALTNDEMWQARFEGASTATLELTHPDGPGTIQIHMTEKAPEDQIPGIVQKVLKSELMLERTDSWGPLSDGVAKGGCSGRSGGITTEMAGAFELRPTAEGSEIEATGTVDVKVPLVGGAIEPLVENLLKKVMNSERKSVESWFAAQNA</sequence>
<dbReference type="Proteomes" id="UP000180166">
    <property type="component" value="Chromosome"/>
</dbReference>
<accession>A0A0B8NEJ0</accession>
<dbReference type="GeneID" id="93372055"/>
<dbReference type="InterPro" id="IPR023393">
    <property type="entry name" value="START-like_dom_sf"/>
</dbReference>
<reference evidence="2 3" key="2">
    <citation type="journal article" date="2016" name="Genome Announc.">
        <title>Draft Genome Sequence of Erythromycin- and Oxytetracycline-Sensitive Nocardia seriolae Strain U-1 (NBRC 110359).</title>
        <authorList>
            <person name="Imajoh M."/>
            <person name="Sukeda M."/>
            <person name="Shimizu M."/>
            <person name="Yamane J."/>
            <person name="Ohnishi K."/>
            <person name="Oshima S."/>
        </authorList>
    </citation>
    <scope>NUCLEOTIDE SEQUENCE [LARGE SCALE GENOMIC DNA]</scope>
    <source>
        <strain evidence="2 3">U-1</strain>
    </source>
</reference>
<dbReference type="AlphaFoldDB" id="A0A0B8NEJ0"/>
<dbReference type="EMBL" id="BBYQ01000070">
    <property type="protein sequence ID" value="GAP29991.1"/>
    <property type="molecule type" value="Genomic_DNA"/>
</dbReference>
<protein>
    <submittedName>
        <fullName evidence="2">Uncharacterized protein</fullName>
    </submittedName>
</protein>
<reference evidence="1 4" key="3">
    <citation type="submission" date="2016-10" db="EMBL/GenBank/DDBJ databases">
        <title>Genome sequence of Nocardia seriolae strain EM150506, isolated from Anguila japonica.</title>
        <authorList>
            <person name="Han H.-J."/>
        </authorList>
    </citation>
    <scope>NUCLEOTIDE SEQUENCE [LARGE SCALE GENOMIC DNA]</scope>
    <source>
        <strain evidence="1 4">EM150506</strain>
    </source>
</reference>
<dbReference type="Pfam" id="PF10698">
    <property type="entry name" value="DUF2505"/>
    <property type="match status" value="1"/>
</dbReference>
<reference evidence="3" key="1">
    <citation type="submission" date="2015-07" db="EMBL/GenBank/DDBJ databases">
        <title>Nocardia seriolae U-1 whole genome shotgun sequence.</title>
        <authorList>
            <person name="Imajoh M."/>
            <person name="Fukumoto Y."/>
            <person name="Sukeda M."/>
            <person name="Yamane J."/>
            <person name="Yamasaki K."/>
            <person name="Shimizu M."/>
            <person name="Ohnishi K."/>
            <person name="Oshima S."/>
        </authorList>
    </citation>
    <scope>NUCLEOTIDE SEQUENCE [LARGE SCALE GENOMIC DNA]</scope>
    <source>
        <strain evidence="3">U-1</strain>
    </source>
</reference>
<evidence type="ECO:0000313" key="4">
    <source>
        <dbReference type="Proteomes" id="UP000180166"/>
    </source>
</evidence>
<name>A0A0B8NEJ0_9NOCA</name>
<gene>
    <name evidence="1" type="ORF">NS506_00072</name>
    <name evidence="2" type="ORF">NSK11_contig00070-0002</name>
</gene>
<dbReference type="RefSeq" id="WP_033088687.1">
    <property type="nucleotide sequence ID" value="NZ_AP017900.1"/>
</dbReference>
<organism evidence="2 3">
    <name type="scientific">Nocardia seriolae</name>
    <dbReference type="NCBI Taxonomy" id="37332"/>
    <lineage>
        <taxon>Bacteria</taxon>
        <taxon>Bacillati</taxon>
        <taxon>Actinomycetota</taxon>
        <taxon>Actinomycetes</taxon>
        <taxon>Mycobacteriales</taxon>
        <taxon>Nocardiaceae</taxon>
        <taxon>Nocardia</taxon>
    </lineage>
</organism>
<evidence type="ECO:0000313" key="2">
    <source>
        <dbReference type="EMBL" id="GAP29991.1"/>
    </source>
</evidence>
<dbReference type="Proteomes" id="UP000037179">
    <property type="component" value="Unassembled WGS sequence"/>
</dbReference>
<dbReference type="EMBL" id="CP017839">
    <property type="protein sequence ID" value="APA94159.1"/>
    <property type="molecule type" value="Genomic_DNA"/>
</dbReference>